<dbReference type="AlphaFoldDB" id="A0A6A5VH64"/>
<dbReference type="OrthoDB" id="3795413at2759"/>
<organism evidence="1 2">
    <name type="scientific">Bimuria novae-zelandiae CBS 107.79</name>
    <dbReference type="NCBI Taxonomy" id="1447943"/>
    <lineage>
        <taxon>Eukaryota</taxon>
        <taxon>Fungi</taxon>
        <taxon>Dikarya</taxon>
        <taxon>Ascomycota</taxon>
        <taxon>Pezizomycotina</taxon>
        <taxon>Dothideomycetes</taxon>
        <taxon>Pleosporomycetidae</taxon>
        <taxon>Pleosporales</taxon>
        <taxon>Massarineae</taxon>
        <taxon>Didymosphaeriaceae</taxon>
        <taxon>Bimuria</taxon>
    </lineage>
</organism>
<gene>
    <name evidence="1" type="ORF">BU23DRAFT_15162</name>
</gene>
<accession>A0A6A5VH64</accession>
<evidence type="ECO:0000313" key="1">
    <source>
        <dbReference type="EMBL" id="KAF1976913.1"/>
    </source>
</evidence>
<dbReference type="Proteomes" id="UP000800036">
    <property type="component" value="Unassembled WGS sequence"/>
</dbReference>
<dbReference type="EMBL" id="ML976665">
    <property type="protein sequence ID" value="KAF1976913.1"/>
    <property type="molecule type" value="Genomic_DNA"/>
</dbReference>
<keyword evidence="2" id="KW-1185">Reference proteome</keyword>
<sequence length="178" mass="20726">MENSAKKYRIEVQPNVTQFDATDKAGRNSYLALKHAYIPVRKAQLDLKKCELEEIYPKPIRRFKTLFQNSEETDLSAKLDAASTTLEIAESKIEIALQRYCATWCGRISVMLLALPRELRDMIYRELVVTHYHDDTRWEHRTFLQVSQADTVSWKSPPARCRVTTNSSARLSGKRYKR</sequence>
<evidence type="ECO:0000313" key="2">
    <source>
        <dbReference type="Proteomes" id="UP000800036"/>
    </source>
</evidence>
<proteinExistence type="predicted"/>
<name>A0A6A5VH64_9PLEO</name>
<reference evidence="1" key="1">
    <citation type="journal article" date="2020" name="Stud. Mycol.">
        <title>101 Dothideomycetes genomes: a test case for predicting lifestyles and emergence of pathogens.</title>
        <authorList>
            <person name="Haridas S."/>
            <person name="Albert R."/>
            <person name="Binder M."/>
            <person name="Bloem J."/>
            <person name="Labutti K."/>
            <person name="Salamov A."/>
            <person name="Andreopoulos B."/>
            <person name="Baker S."/>
            <person name="Barry K."/>
            <person name="Bills G."/>
            <person name="Bluhm B."/>
            <person name="Cannon C."/>
            <person name="Castanera R."/>
            <person name="Culley D."/>
            <person name="Daum C."/>
            <person name="Ezra D."/>
            <person name="Gonzalez J."/>
            <person name="Henrissat B."/>
            <person name="Kuo A."/>
            <person name="Liang C."/>
            <person name="Lipzen A."/>
            <person name="Lutzoni F."/>
            <person name="Magnuson J."/>
            <person name="Mondo S."/>
            <person name="Nolan M."/>
            <person name="Ohm R."/>
            <person name="Pangilinan J."/>
            <person name="Park H.-J."/>
            <person name="Ramirez L."/>
            <person name="Alfaro M."/>
            <person name="Sun H."/>
            <person name="Tritt A."/>
            <person name="Yoshinaga Y."/>
            <person name="Zwiers L.-H."/>
            <person name="Turgeon B."/>
            <person name="Goodwin S."/>
            <person name="Spatafora J."/>
            <person name="Crous P."/>
            <person name="Grigoriev I."/>
        </authorList>
    </citation>
    <scope>NUCLEOTIDE SEQUENCE</scope>
    <source>
        <strain evidence="1">CBS 107.79</strain>
    </source>
</reference>
<protein>
    <submittedName>
        <fullName evidence="1">Uncharacterized protein</fullName>
    </submittedName>
</protein>